<keyword evidence="2" id="KW-1185">Reference proteome</keyword>
<dbReference type="GO" id="GO:0070176">
    <property type="term" value="C:DRM complex"/>
    <property type="evidence" value="ECO:0007669"/>
    <property type="project" value="InterPro"/>
</dbReference>
<dbReference type="EMBL" id="MNPL01011047">
    <property type="protein sequence ID" value="OQR72805.1"/>
    <property type="molecule type" value="Genomic_DNA"/>
</dbReference>
<dbReference type="AlphaFoldDB" id="A0A1V9XGY9"/>
<dbReference type="GO" id="GO:0006355">
    <property type="term" value="P:regulation of DNA-templated transcription"/>
    <property type="evidence" value="ECO:0007669"/>
    <property type="project" value="InterPro"/>
</dbReference>
<evidence type="ECO:0000313" key="1">
    <source>
        <dbReference type="EMBL" id="OQR72805.1"/>
    </source>
</evidence>
<sequence>MEQQIVLVTHDGEYHVQELQPVEDGTEMVHVEEAEPDVQIENTEGTQEDVCHETLKEIAAESINDLNLECEEEELGASPGKLMDRARLVNYPVPDPRQKRRMDRESSMMLAELVNLPTPVILEKLRQLENLAHILRQQEMNELTRAEVLNIL</sequence>
<organism evidence="1 2">
    <name type="scientific">Tropilaelaps mercedesae</name>
    <dbReference type="NCBI Taxonomy" id="418985"/>
    <lineage>
        <taxon>Eukaryota</taxon>
        <taxon>Metazoa</taxon>
        <taxon>Ecdysozoa</taxon>
        <taxon>Arthropoda</taxon>
        <taxon>Chelicerata</taxon>
        <taxon>Arachnida</taxon>
        <taxon>Acari</taxon>
        <taxon>Parasitiformes</taxon>
        <taxon>Mesostigmata</taxon>
        <taxon>Gamasina</taxon>
        <taxon>Dermanyssoidea</taxon>
        <taxon>Laelapidae</taxon>
        <taxon>Tropilaelaps</taxon>
    </lineage>
</organism>
<reference evidence="1 2" key="1">
    <citation type="journal article" date="2017" name="Gigascience">
        <title>Draft genome of the honey bee ectoparasitic mite, Tropilaelaps mercedesae, is shaped by the parasitic life history.</title>
        <authorList>
            <person name="Dong X."/>
            <person name="Armstrong S.D."/>
            <person name="Xia D."/>
            <person name="Makepeace B.L."/>
            <person name="Darby A.C."/>
            <person name="Kadowaki T."/>
        </authorList>
    </citation>
    <scope>NUCLEOTIDE SEQUENCE [LARGE SCALE GENOMIC DNA]</scope>
    <source>
        <strain evidence="1">Wuxi-XJTLU</strain>
    </source>
</reference>
<name>A0A1V9XGY9_9ACAR</name>
<evidence type="ECO:0000313" key="2">
    <source>
        <dbReference type="Proteomes" id="UP000192247"/>
    </source>
</evidence>
<accession>A0A1V9XGY9</accession>
<gene>
    <name evidence="1" type="ORF">BIW11_10152</name>
</gene>
<dbReference type="Proteomes" id="UP000192247">
    <property type="component" value="Unassembled WGS sequence"/>
</dbReference>
<proteinExistence type="predicted"/>
<dbReference type="Pfam" id="PF10044">
    <property type="entry name" value="LIN52"/>
    <property type="match status" value="1"/>
</dbReference>
<dbReference type="InParanoid" id="A0A1V9XGY9"/>
<comment type="caution">
    <text evidence="1">The sequence shown here is derived from an EMBL/GenBank/DDBJ whole genome shotgun (WGS) entry which is preliminary data.</text>
</comment>
<dbReference type="OrthoDB" id="5834362at2759"/>
<dbReference type="InterPro" id="IPR018737">
    <property type="entry name" value="DREAM_LIN52"/>
</dbReference>
<protein>
    <submittedName>
        <fullName evidence="1">Uncharacterized protein</fullName>
    </submittedName>
</protein>